<protein>
    <submittedName>
        <fullName evidence="1">Uncharacterized protein</fullName>
    </submittedName>
</protein>
<organism evidence="1">
    <name type="scientific">virus sp. ctML55</name>
    <dbReference type="NCBI Taxonomy" id="2827627"/>
    <lineage>
        <taxon>Viruses</taxon>
    </lineage>
</organism>
<name>A0A8S5RII5_9VIRU</name>
<sequence>MAKFENLPNQITDLATEWDGHSGMEVEDFISRKIEKTEG</sequence>
<reference evidence="1" key="1">
    <citation type="journal article" date="2021" name="Proc. Natl. Acad. Sci. U.S.A.">
        <title>A Catalog of Tens of Thousands of Viruses from Human Metagenomes Reveals Hidden Associations with Chronic Diseases.</title>
        <authorList>
            <person name="Tisza M.J."/>
            <person name="Buck C.B."/>
        </authorList>
    </citation>
    <scope>NUCLEOTIDE SEQUENCE</scope>
    <source>
        <strain evidence="1">CtML55</strain>
    </source>
</reference>
<accession>A0A8S5RII5</accession>
<proteinExistence type="predicted"/>
<evidence type="ECO:0000313" key="1">
    <source>
        <dbReference type="EMBL" id="DAE31192.1"/>
    </source>
</evidence>
<dbReference type="EMBL" id="BK059105">
    <property type="protein sequence ID" value="DAE31192.1"/>
    <property type="molecule type" value="Genomic_DNA"/>
</dbReference>